<keyword evidence="2" id="KW-1185">Reference proteome</keyword>
<dbReference type="Proteomes" id="UP001239111">
    <property type="component" value="Chromosome 3"/>
</dbReference>
<dbReference type="EMBL" id="CM056743">
    <property type="protein sequence ID" value="KAJ8671366.1"/>
    <property type="molecule type" value="Genomic_DNA"/>
</dbReference>
<sequence>MLITHSPKGVEPRANADGSSMARNVATAEKSLIGFGDLEPDNNVVGTRLDQQNVISDANVTNTAQHDAYAEIGSEKGGEDAILKNMQHSSSNNGTKPQVPGRRGKSGGPPHLRNTTRTMRTQSLSKNMGAASGAPGSALSPSVWKLEDKFDDHSIKQRRCRPWVHRRSTWILMTLNQNLVYNQIMNFLLV</sequence>
<organism evidence="1 2">
    <name type="scientific">Eretmocerus hayati</name>
    <dbReference type="NCBI Taxonomy" id="131215"/>
    <lineage>
        <taxon>Eukaryota</taxon>
        <taxon>Metazoa</taxon>
        <taxon>Ecdysozoa</taxon>
        <taxon>Arthropoda</taxon>
        <taxon>Hexapoda</taxon>
        <taxon>Insecta</taxon>
        <taxon>Pterygota</taxon>
        <taxon>Neoptera</taxon>
        <taxon>Endopterygota</taxon>
        <taxon>Hymenoptera</taxon>
        <taxon>Apocrita</taxon>
        <taxon>Proctotrupomorpha</taxon>
        <taxon>Chalcidoidea</taxon>
        <taxon>Aphelinidae</taxon>
        <taxon>Aphelininae</taxon>
        <taxon>Eretmocerus</taxon>
    </lineage>
</organism>
<proteinExistence type="predicted"/>
<evidence type="ECO:0000313" key="2">
    <source>
        <dbReference type="Proteomes" id="UP001239111"/>
    </source>
</evidence>
<evidence type="ECO:0000313" key="1">
    <source>
        <dbReference type="EMBL" id="KAJ8671366.1"/>
    </source>
</evidence>
<comment type="caution">
    <text evidence="1">The sequence shown here is derived from an EMBL/GenBank/DDBJ whole genome shotgun (WGS) entry which is preliminary data.</text>
</comment>
<protein>
    <submittedName>
        <fullName evidence="1">Uncharacterized protein</fullName>
    </submittedName>
</protein>
<gene>
    <name evidence="1" type="ORF">QAD02_002625</name>
</gene>
<accession>A0ACC2NL72</accession>
<reference evidence="1" key="1">
    <citation type="submission" date="2023-04" db="EMBL/GenBank/DDBJ databases">
        <title>A chromosome-level genome assembly of the parasitoid wasp Eretmocerus hayati.</title>
        <authorList>
            <person name="Zhong Y."/>
            <person name="Liu S."/>
            <person name="Liu Y."/>
        </authorList>
    </citation>
    <scope>NUCLEOTIDE SEQUENCE</scope>
    <source>
        <strain evidence="1">ZJU_SS_LIU_2023</strain>
    </source>
</reference>
<name>A0ACC2NL72_9HYME</name>